<organism evidence="2 3">
    <name type="scientific">Algoriphagus alkaliphilus</name>
    <dbReference type="NCBI Taxonomy" id="279824"/>
    <lineage>
        <taxon>Bacteria</taxon>
        <taxon>Pseudomonadati</taxon>
        <taxon>Bacteroidota</taxon>
        <taxon>Cytophagia</taxon>
        <taxon>Cytophagales</taxon>
        <taxon>Cyclobacteriaceae</taxon>
        <taxon>Algoriphagus</taxon>
    </lineage>
</organism>
<feature type="domain" description="Lantibiotic dehydratase N-terminal" evidence="1">
    <location>
        <begin position="28"/>
        <end position="75"/>
    </location>
</feature>
<gene>
    <name evidence="2" type="ORF">SAMN03080617_03351</name>
</gene>
<evidence type="ECO:0000313" key="3">
    <source>
        <dbReference type="Proteomes" id="UP000198756"/>
    </source>
</evidence>
<evidence type="ECO:0000259" key="1">
    <source>
        <dbReference type="Pfam" id="PF04738"/>
    </source>
</evidence>
<keyword evidence="3" id="KW-1185">Reference proteome</keyword>
<dbReference type="Proteomes" id="UP000198756">
    <property type="component" value="Unassembled WGS sequence"/>
</dbReference>
<dbReference type="EMBL" id="FMXE01000028">
    <property type="protein sequence ID" value="SDA90903.1"/>
    <property type="molecule type" value="Genomic_DNA"/>
</dbReference>
<dbReference type="InterPro" id="IPR006827">
    <property type="entry name" value="Lant_deHydtase_N"/>
</dbReference>
<reference evidence="3" key="1">
    <citation type="submission" date="2016-10" db="EMBL/GenBank/DDBJ databases">
        <authorList>
            <person name="Varghese N."/>
            <person name="Submissions S."/>
        </authorList>
    </citation>
    <scope>NUCLEOTIDE SEQUENCE [LARGE SCALE GENOMIC DNA]</scope>
    <source>
        <strain evidence="3">DSM 22703</strain>
    </source>
</reference>
<evidence type="ECO:0000313" key="2">
    <source>
        <dbReference type="EMBL" id="SDA90903.1"/>
    </source>
</evidence>
<dbReference type="Pfam" id="PF04738">
    <property type="entry name" value="Lant_dehydr_N"/>
    <property type="match status" value="1"/>
</dbReference>
<accession>A0A1G5Z9G1</accession>
<dbReference type="AlphaFoldDB" id="A0A1G5Z9G1"/>
<sequence length="98" mass="11392">MKFLFRVPLFDFDIESMSAVQNNWKSILTAIENASPHLFAEIKDHTYQDLPSSLKNKVYKYLVRGRYRSTPFGFFRELGSEKSMQSKSSSLTFSPDEL</sequence>
<dbReference type="OrthoDB" id="1273722at2"/>
<name>A0A1G5Z9G1_9BACT</name>
<proteinExistence type="predicted"/>
<protein>
    <submittedName>
        <fullName evidence="2">Lantibiotic dehydratase, C terminus</fullName>
    </submittedName>
</protein>